<organism evidence="1 2">
    <name type="scientific">Maricaulis maris</name>
    <dbReference type="NCBI Taxonomy" id="74318"/>
    <lineage>
        <taxon>Bacteria</taxon>
        <taxon>Pseudomonadati</taxon>
        <taxon>Pseudomonadota</taxon>
        <taxon>Alphaproteobacteria</taxon>
        <taxon>Maricaulales</taxon>
        <taxon>Maricaulaceae</taxon>
        <taxon>Maricaulis</taxon>
    </lineage>
</organism>
<proteinExistence type="predicted"/>
<dbReference type="Proteomes" id="UP000273675">
    <property type="component" value="Unassembled WGS sequence"/>
</dbReference>
<evidence type="ECO:0000313" key="1">
    <source>
        <dbReference type="EMBL" id="RKQ96481.1"/>
    </source>
</evidence>
<dbReference type="PANTHER" id="PTHR33973">
    <property type="entry name" value="OS07G0153300 PROTEIN"/>
    <property type="match status" value="1"/>
</dbReference>
<dbReference type="Pfam" id="PF07103">
    <property type="entry name" value="DUF1365"/>
    <property type="match status" value="1"/>
</dbReference>
<reference evidence="1 2" key="1">
    <citation type="submission" date="2018-10" db="EMBL/GenBank/DDBJ databases">
        <title>Genomic Encyclopedia of Type Strains, Phase IV (KMG-IV): sequencing the most valuable type-strain genomes for metagenomic binning, comparative biology and taxonomic classification.</title>
        <authorList>
            <person name="Goeker M."/>
        </authorList>
    </citation>
    <scope>NUCLEOTIDE SEQUENCE [LARGE SCALE GENOMIC DNA]</scope>
    <source>
        <strain evidence="1 2">DSM 4734</strain>
    </source>
</reference>
<comment type="caution">
    <text evidence="1">The sequence shown here is derived from an EMBL/GenBank/DDBJ whole genome shotgun (WGS) entry which is preliminary data.</text>
</comment>
<evidence type="ECO:0008006" key="3">
    <source>
        <dbReference type="Google" id="ProtNLM"/>
    </source>
</evidence>
<evidence type="ECO:0000313" key="2">
    <source>
        <dbReference type="Proteomes" id="UP000273675"/>
    </source>
</evidence>
<sequence>MRALPASLAIGQVGHTRHRPRHHSLRYRMASVLVDIDGPDTPASRNVVFGFNRPALVSLFTRDFGRPDMTVRAWVEARLRAVGLESELGRIQLLAAPRILGLAFNPVSVFFAFRPDGSLAGLVFEVSNFHSGRGAYAVNLPRDHDPDEAVRFVADKRFFVSPFNPVAGEYIFRLARHGATYQLGIQLVRDGQRILSAVHTATLKPLTPSALGAAAWLVGGNTARIFFAILWEALKLRLKGLATFAPRRGTIDTTPGRH</sequence>
<protein>
    <recommendedName>
        <fullName evidence="3">DUF1365 domain-containing protein</fullName>
    </recommendedName>
</protein>
<dbReference type="EMBL" id="RBIM01000004">
    <property type="protein sequence ID" value="RKQ96481.1"/>
    <property type="molecule type" value="Genomic_DNA"/>
</dbReference>
<accession>A0A495D3J4</accession>
<dbReference type="PANTHER" id="PTHR33973:SF4">
    <property type="entry name" value="OS07G0153300 PROTEIN"/>
    <property type="match status" value="1"/>
</dbReference>
<dbReference type="RefSeq" id="WP_170150415.1">
    <property type="nucleotide sequence ID" value="NZ_RBIM01000004.1"/>
</dbReference>
<gene>
    <name evidence="1" type="ORF">C7435_1811</name>
</gene>
<name>A0A495D3J4_9PROT</name>
<dbReference type="InterPro" id="IPR010775">
    <property type="entry name" value="DUF1365"/>
</dbReference>
<dbReference type="AlphaFoldDB" id="A0A495D3J4"/>